<dbReference type="PANTHER" id="PTHR11022">
    <property type="entry name" value="PEPTIDOGLYCAN RECOGNITION PROTEIN"/>
    <property type="match status" value="1"/>
</dbReference>
<protein>
    <submittedName>
        <fullName evidence="1">N-acetylmuramoyl-L-alanine amidase family 2</fullName>
    </submittedName>
</protein>
<dbReference type="InterPro" id="IPR036698">
    <property type="entry name" value="TM1070-like_sf"/>
</dbReference>
<dbReference type="STRING" id="324602.Caur_1864"/>
<dbReference type="HOGENOM" id="CLU_352617_0_0_0"/>
<dbReference type="GO" id="GO:0009253">
    <property type="term" value="P:peptidoglycan catabolic process"/>
    <property type="evidence" value="ECO:0007669"/>
    <property type="project" value="InterPro"/>
</dbReference>
<dbReference type="Pfam" id="PF18986">
    <property type="entry name" value="DUF5719"/>
    <property type="match status" value="1"/>
</dbReference>
<evidence type="ECO:0000313" key="1">
    <source>
        <dbReference type="EMBL" id="ABY35081.1"/>
    </source>
</evidence>
<evidence type="ECO:0000313" key="2">
    <source>
        <dbReference type="Proteomes" id="UP000002008"/>
    </source>
</evidence>
<dbReference type="GO" id="GO:0008745">
    <property type="term" value="F:N-acetylmuramoyl-L-alanine amidase activity"/>
    <property type="evidence" value="ECO:0007669"/>
    <property type="project" value="InterPro"/>
</dbReference>
<dbReference type="SUPFAM" id="SSF55846">
    <property type="entry name" value="N-acetylmuramoyl-L-alanine amidase-like"/>
    <property type="match status" value="1"/>
</dbReference>
<reference evidence="2" key="1">
    <citation type="journal article" date="2011" name="BMC Genomics">
        <title>Complete genome sequence of the filamentous anoxygenic phototrophic bacterium Chloroflexus aurantiacus.</title>
        <authorList>
            <person name="Tang K.H."/>
            <person name="Barry K."/>
            <person name="Chertkov O."/>
            <person name="Dalin E."/>
            <person name="Han C.S."/>
            <person name="Hauser L.J."/>
            <person name="Honchak B.M."/>
            <person name="Karbach L.E."/>
            <person name="Land M.L."/>
            <person name="Lapidus A."/>
            <person name="Larimer F.W."/>
            <person name="Mikhailova N."/>
            <person name="Pitluck S."/>
            <person name="Pierson B.K."/>
            <person name="Blankenship R.E."/>
        </authorList>
    </citation>
    <scope>NUCLEOTIDE SEQUENCE [LARGE SCALE GENOMIC DNA]</scope>
    <source>
        <strain evidence="2">ATCC 29366 / DSM 635 / J-10-fl</strain>
    </source>
</reference>
<dbReference type="FunFam" id="2.60.290.11:FF:000001">
    <property type="entry name" value="N-acetylmuramoyl-L-alanine amidase"/>
    <property type="match status" value="1"/>
</dbReference>
<proteinExistence type="predicted"/>
<dbReference type="EMBL" id="CP000909">
    <property type="protein sequence ID" value="ABY35081.1"/>
    <property type="molecule type" value="Genomic_DNA"/>
</dbReference>
<dbReference type="InterPro" id="IPR043777">
    <property type="entry name" value="DUF5719"/>
</dbReference>
<dbReference type="Gene3D" id="2.60.290.11">
    <property type="entry name" value="TM1070-like"/>
    <property type="match status" value="4"/>
</dbReference>
<dbReference type="eggNOG" id="COG3023">
    <property type="taxonomic scope" value="Bacteria"/>
</dbReference>
<accession>A9WDB4</accession>
<dbReference type="EnsemblBacteria" id="ABY35081">
    <property type="protein sequence ID" value="ABY35081"/>
    <property type="gene ID" value="Caur_1864"/>
</dbReference>
<dbReference type="KEGG" id="cau:Caur_1864"/>
<dbReference type="Proteomes" id="UP000002008">
    <property type="component" value="Chromosome"/>
</dbReference>
<dbReference type="InterPro" id="IPR036505">
    <property type="entry name" value="Amidase/PGRP_sf"/>
</dbReference>
<dbReference type="InParanoid" id="A9WDB4"/>
<name>A9WDB4_CHLAA</name>
<dbReference type="Gene3D" id="3.40.80.10">
    <property type="entry name" value="Peptidoglycan recognition protein-like"/>
    <property type="match status" value="1"/>
</dbReference>
<dbReference type="PANTHER" id="PTHR11022:SF41">
    <property type="entry name" value="PEPTIDOGLYCAN-RECOGNITION PROTEIN LC-RELATED"/>
    <property type="match status" value="1"/>
</dbReference>
<dbReference type="PATRIC" id="fig|324602.8.peg.2127"/>
<dbReference type="CDD" id="cd06583">
    <property type="entry name" value="PGRP"/>
    <property type="match status" value="1"/>
</dbReference>
<dbReference type="InterPro" id="IPR002502">
    <property type="entry name" value="Amidase_domain"/>
</dbReference>
<dbReference type="AlphaFoldDB" id="A9WDB4"/>
<dbReference type="RefSeq" id="WP_012257735.1">
    <property type="nucleotide sequence ID" value="NC_010175.1"/>
</dbReference>
<dbReference type="InterPro" id="IPR015510">
    <property type="entry name" value="PGRP"/>
</dbReference>
<gene>
    <name evidence="1" type="ordered locus">Caur_1864</name>
</gene>
<organism evidence="1 2">
    <name type="scientific">Chloroflexus aurantiacus (strain ATCC 29366 / DSM 635 / J-10-fl)</name>
    <dbReference type="NCBI Taxonomy" id="324602"/>
    <lineage>
        <taxon>Bacteria</taxon>
        <taxon>Bacillati</taxon>
        <taxon>Chloroflexota</taxon>
        <taxon>Chloroflexia</taxon>
        <taxon>Chloroflexales</taxon>
        <taxon>Chloroflexineae</taxon>
        <taxon>Chloroflexaceae</taxon>
        <taxon>Chloroflexus</taxon>
    </lineage>
</organism>
<keyword evidence="2" id="KW-1185">Reference proteome</keyword>
<sequence length="799" mass="86001">MIRHTGLRLSLLIALAGMLVWTLPVIARPVALTAQVSSWRLSSVRDWQAGESQNLLVVNNAGGELRLAAEANEGSFLSAPFETAFATNAVGAVWRADLVTGTAVRLELRARTTPPANGDEGWGPWQPLVVADEPPAADPDAFTTAAPLVLPDDTRYLQLRATFTSEVPRASAVLNEVTITYLATQISPPVFAAGLPQRPILFGKPVLTPRPLHIARTDWAEPAAARPDRRDPRGVVIHQLAVDIPPSATLSYLRALLIYQTSVLDWDDLIYHYIIDNEGNLFEGRLGGPTSLVRQVAGSEADVHVALLTPADQAPSAAAQSRLVALLAWLTQTYAIAPTDLQPTATDGILRPAIAGHFEVSATAVDPYPPTRELLPLLRTQVDRSTVRARWYFAEGNTAGYSQRLSMYNPAPRPATARVTLFPPTGQPIIREIQVPGGGRADVNVNEIAPNASALPAIVEANEAILAERSMALTTDIDSGPGIDRLSRVWYFAEGSTTNQTQTYLIIFNPQPNDTRAQITYMRRDGTVFEQEVQIGAQNRLVVAVHDITLPDGSRPLADASFGMRVIADQPVAVERTMRFGPNGSGLHTGRGIDTLSRRWLFAEGTTEGEFRTQFLVLNPNNQPANVEAIFRGPDGIAATRRYAIPPRAQLAIDVNEVVPDLGFATEVIADRPVAVERAMYFAGGAVGTIGTGAQSPAYRWVFIDGRTSDASYYLCLSNVSPLSTIATIEVIFGDGTKTSLSVRIPAGARYTLALQEAFPDETAVAAIVRSNQPIVAERSIYPGNGVRGGSTSPGIPLP</sequence>
<dbReference type="eggNOG" id="COG4288">
    <property type="taxonomic scope" value="Bacteria"/>
</dbReference>